<accession>A0A179DBP2</accession>
<sequence>MKQIICALIFLIFSFAAYSQTTAQVGGIVFDLDTRFRINRVVITNLNTNESVFNNTKGEFFIKAKVGDILISKLQGYKSDTLKFAGQTSLIIYLKRLSIPLPEVVFKDSVLSAKAKYEETKKSFNKAVRLGNNKDLISVGPSGAGLSIESIWSSFSREGKNARKLMEIMERDYQNSLIDQIFNKELVKRVTGLKGDKLLIFMINYRPSYSFAVKAKDYDLVSYIKITYMRFQMNPNLQDISDLRLIEIR</sequence>
<reference evidence="2 3" key="1">
    <citation type="submission" date="2016-04" db="EMBL/GenBank/DDBJ databases">
        <authorList>
            <person name="Evans L.H."/>
            <person name="Alamgir A."/>
            <person name="Owens N."/>
            <person name="Weber N.D."/>
            <person name="Virtaneva K."/>
            <person name="Barbian K."/>
            <person name="Babar A."/>
            <person name="Rosenke K."/>
        </authorList>
    </citation>
    <scope>NUCLEOTIDE SEQUENCE [LARGE SCALE GENOMIC DNA]</scope>
    <source>
        <strain evidence="2 3">CCM 8644</strain>
    </source>
</reference>
<gene>
    <name evidence="2" type="ORF">A5893_16340</name>
</gene>
<proteinExistence type="predicted"/>
<protein>
    <recommendedName>
        <fullName evidence="4">TonB-dependent receptor</fullName>
    </recommendedName>
</protein>
<dbReference type="AlphaFoldDB" id="A0A179DBP2"/>
<feature type="signal peptide" evidence="1">
    <location>
        <begin position="1"/>
        <end position="23"/>
    </location>
</feature>
<evidence type="ECO:0008006" key="4">
    <source>
        <dbReference type="Google" id="ProtNLM"/>
    </source>
</evidence>
<dbReference type="EMBL" id="LWHJ01000032">
    <property type="protein sequence ID" value="OAQ37939.1"/>
    <property type="molecule type" value="Genomic_DNA"/>
</dbReference>
<organism evidence="2 3">
    <name type="scientific">Pedobacter psychrophilus</name>
    <dbReference type="NCBI Taxonomy" id="1826909"/>
    <lineage>
        <taxon>Bacteria</taxon>
        <taxon>Pseudomonadati</taxon>
        <taxon>Bacteroidota</taxon>
        <taxon>Sphingobacteriia</taxon>
        <taxon>Sphingobacteriales</taxon>
        <taxon>Sphingobacteriaceae</taxon>
        <taxon>Pedobacter</taxon>
    </lineage>
</organism>
<name>A0A179DBP2_9SPHI</name>
<feature type="chain" id="PRO_5008100321" description="TonB-dependent receptor" evidence="1">
    <location>
        <begin position="24"/>
        <end position="249"/>
    </location>
</feature>
<reference evidence="2 3" key="2">
    <citation type="submission" date="2016-06" db="EMBL/GenBank/DDBJ databases">
        <title>Pedobacter psychrophilus sp. nov., isolated from Antarctic fragmentary rock.</title>
        <authorList>
            <person name="Svec P."/>
        </authorList>
    </citation>
    <scope>NUCLEOTIDE SEQUENCE [LARGE SCALE GENOMIC DNA]</scope>
    <source>
        <strain evidence="2 3">CCM 8644</strain>
    </source>
</reference>
<evidence type="ECO:0000313" key="3">
    <source>
        <dbReference type="Proteomes" id="UP000078459"/>
    </source>
</evidence>
<evidence type="ECO:0000313" key="2">
    <source>
        <dbReference type="EMBL" id="OAQ37939.1"/>
    </source>
</evidence>
<dbReference type="Proteomes" id="UP000078459">
    <property type="component" value="Unassembled WGS sequence"/>
</dbReference>
<evidence type="ECO:0000256" key="1">
    <source>
        <dbReference type="SAM" id="SignalP"/>
    </source>
</evidence>
<dbReference type="STRING" id="1826909.A5893_16340"/>
<comment type="caution">
    <text evidence="2">The sequence shown here is derived from an EMBL/GenBank/DDBJ whole genome shotgun (WGS) entry which is preliminary data.</text>
</comment>
<keyword evidence="3" id="KW-1185">Reference proteome</keyword>
<keyword evidence="1" id="KW-0732">Signal</keyword>
<dbReference type="RefSeq" id="WP_068823762.1">
    <property type="nucleotide sequence ID" value="NZ_LWHJ01000032.1"/>
</dbReference>